<dbReference type="InterPro" id="IPR046373">
    <property type="entry name" value="Acyl-CoA_Oxase/DH_mid-dom_sf"/>
</dbReference>
<evidence type="ECO:0000256" key="8">
    <source>
        <dbReference type="ARBA" id="ARBA00066694"/>
    </source>
</evidence>
<name>A0A2G4YVD1_9PROT</name>
<evidence type="ECO:0000256" key="10">
    <source>
        <dbReference type="RuleBase" id="RU362125"/>
    </source>
</evidence>
<dbReference type="Pfam" id="PF00441">
    <property type="entry name" value="Acyl-CoA_dh_1"/>
    <property type="match status" value="1"/>
</dbReference>
<dbReference type="Pfam" id="PF02770">
    <property type="entry name" value="Acyl-CoA_dh_M"/>
    <property type="match status" value="1"/>
</dbReference>
<dbReference type="InterPro" id="IPR013786">
    <property type="entry name" value="AcylCoA_DH/ox_N"/>
</dbReference>
<comment type="caution">
    <text evidence="15">The sequence shown here is derived from an EMBL/GenBank/DDBJ whole genome shotgun (WGS) entry which is preliminary data.</text>
</comment>
<dbReference type="Pfam" id="PF12806">
    <property type="entry name" value="Acyl-CoA_dh_C"/>
    <property type="match status" value="1"/>
</dbReference>
<feature type="domain" description="Acetyl-CoA dehydrogenase-like C-terminal" evidence="14">
    <location>
        <begin position="466"/>
        <end position="592"/>
    </location>
</feature>
<dbReference type="GO" id="GO:0016627">
    <property type="term" value="F:oxidoreductase activity, acting on the CH-CH group of donors"/>
    <property type="evidence" value="ECO:0007669"/>
    <property type="project" value="InterPro"/>
</dbReference>
<dbReference type="GO" id="GO:0050660">
    <property type="term" value="F:flavin adenine dinucleotide binding"/>
    <property type="evidence" value="ECO:0007669"/>
    <property type="project" value="InterPro"/>
</dbReference>
<comment type="catalytic activity">
    <reaction evidence="6">
        <text>3-(methylsulfanyl)propanoyl-CoA + oxidized [electron-transfer flavoprotein] + H(+) = 3-(methylsulfanyl)acryloyl-CoA + reduced [electron-transfer flavoprotein]</text>
        <dbReference type="Rhea" id="RHEA:52612"/>
        <dbReference type="Rhea" id="RHEA-COMP:10685"/>
        <dbReference type="Rhea" id="RHEA-COMP:10686"/>
        <dbReference type="ChEBI" id="CHEBI:15378"/>
        <dbReference type="ChEBI" id="CHEBI:57692"/>
        <dbReference type="ChEBI" id="CHEBI:58307"/>
        <dbReference type="ChEBI" id="CHEBI:82815"/>
        <dbReference type="ChEBI" id="CHEBI:84994"/>
        <dbReference type="EC" id="1.3.99.41"/>
    </reaction>
    <physiologicalReaction direction="left-to-right" evidence="6">
        <dbReference type="Rhea" id="RHEA:52613"/>
    </physiologicalReaction>
</comment>
<accession>A0A2G4YVD1</accession>
<dbReference type="RefSeq" id="WP_099472296.1">
    <property type="nucleotide sequence ID" value="NZ_CP041025.1"/>
</dbReference>
<dbReference type="InterPro" id="IPR052166">
    <property type="entry name" value="Diverse_Acyl-CoA_DH"/>
</dbReference>
<dbReference type="Gene3D" id="2.40.110.10">
    <property type="entry name" value="Butyryl-CoA Dehydrogenase, subunit A, domain 2"/>
    <property type="match status" value="1"/>
</dbReference>
<dbReference type="Pfam" id="PF02771">
    <property type="entry name" value="Acyl-CoA_dh_N"/>
    <property type="match status" value="1"/>
</dbReference>
<evidence type="ECO:0000259" key="12">
    <source>
        <dbReference type="Pfam" id="PF02770"/>
    </source>
</evidence>
<evidence type="ECO:0000256" key="6">
    <source>
        <dbReference type="ARBA" id="ARBA00051388"/>
    </source>
</evidence>
<dbReference type="EC" id="1.3.99.41" evidence="8"/>
<comment type="similarity">
    <text evidence="2 10">Belongs to the acyl-CoA dehydrogenase family.</text>
</comment>
<evidence type="ECO:0000313" key="15">
    <source>
        <dbReference type="EMBL" id="PHZ85406.1"/>
    </source>
</evidence>
<dbReference type="PANTHER" id="PTHR42803">
    <property type="entry name" value="ACYL-COA DEHYDROGENASE"/>
    <property type="match status" value="1"/>
</dbReference>
<dbReference type="FunFam" id="2.40.110.10:FF:000031">
    <property type="entry name" value="Acyl-CoA dehydrogenase, putative"/>
    <property type="match status" value="1"/>
</dbReference>
<evidence type="ECO:0000256" key="2">
    <source>
        <dbReference type="ARBA" id="ARBA00009347"/>
    </source>
</evidence>
<proteinExistence type="inferred from homology"/>
<dbReference type="OrthoDB" id="9807883at2"/>
<keyword evidence="4 10" id="KW-0274">FAD</keyword>
<dbReference type="InterPro" id="IPR025878">
    <property type="entry name" value="Acyl-CoA_dh-like_C_dom"/>
</dbReference>
<dbReference type="Gene3D" id="1.10.540.10">
    <property type="entry name" value="Acyl-CoA dehydrogenase/oxidase, N-terminal domain"/>
    <property type="match status" value="1"/>
</dbReference>
<dbReference type="InterPro" id="IPR009100">
    <property type="entry name" value="AcylCoA_DH/oxidase_NM_dom_sf"/>
</dbReference>
<dbReference type="InterPro" id="IPR006091">
    <property type="entry name" value="Acyl-CoA_Oxase/DH_mid-dom"/>
</dbReference>
<evidence type="ECO:0000259" key="14">
    <source>
        <dbReference type="Pfam" id="PF12806"/>
    </source>
</evidence>
<feature type="domain" description="Acyl-CoA dehydrogenase/oxidase C-terminal" evidence="11">
    <location>
        <begin position="282"/>
        <end position="448"/>
    </location>
</feature>
<dbReference type="InterPro" id="IPR009075">
    <property type="entry name" value="AcylCo_DH/oxidase_C"/>
</dbReference>
<evidence type="ECO:0000256" key="3">
    <source>
        <dbReference type="ARBA" id="ARBA00022630"/>
    </source>
</evidence>
<gene>
    <name evidence="15" type="ORF">CRD36_08420</name>
</gene>
<dbReference type="Proteomes" id="UP000229730">
    <property type="component" value="Unassembled WGS sequence"/>
</dbReference>
<comment type="cofactor">
    <cofactor evidence="1 10">
        <name>FAD</name>
        <dbReference type="ChEBI" id="CHEBI:57692"/>
    </cofactor>
</comment>
<dbReference type="Gene3D" id="1.20.140.10">
    <property type="entry name" value="Butyryl-CoA Dehydrogenase, subunit A, domain 3"/>
    <property type="match status" value="1"/>
</dbReference>
<keyword evidence="5 10" id="KW-0560">Oxidoreductase</keyword>
<reference evidence="15 16" key="1">
    <citation type="submission" date="2017-10" db="EMBL/GenBank/DDBJ databases">
        <title>Frigbacter circumglobatus gen. nov. sp. nov., isolated from sediment cultured in situ.</title>
        <authorList>
            <person name="Zhao Z."/>
        </authorList>
    </citation>
    <scope>NUCLEOTIDE SEQUENCE [LARGE SCALE GENOMIC DNA]</scope>
    <source>
        <strain evidence="15 16">ZYL</strain>
    </source>
</reference>
<sequence length="596" mass="65413">MTTYTAPVVDMEFIFQDILDLYQYKNLPGFQDTSPDIVSAILREGAKVTEEVFHPLNQSGDAEGCQWQNGEVTTPQGFKQAYKTYVDGGWNGLTADPEYGGQGMPYVLGLAINEMLVSANHGLAAYPGLTQGAIEALQAHASDVLKQTYLPKLISGEWSGTMNLTEPQCGTDLNLMRTRATKSTDGSYRLTGTKIFISSGEHDITDNIIHLVIAKTEGGPDNLKGVSLFLVPKFLPNGAGAPGERNGVRCGSIEHKMGIHGNSTCEMIYEDAVGYLVGHEFKGMRAMFTMMNAARLGVSVQGICHSEASYQNAAIYARERLQGRSVSGVKNQDQAADPIIVHPDVRRMLMTSRAFNEGARALALWIALQVDLAEKLPDEKARQDAHDLLDLLTPVIKAFFTDKGYEYTNTNMQIFGGHGYVVETGMEQYVRDCRITQIYEGANGIHGLDLVGRKLPANGGRAAQLFLSTLQSFIETHRNNAAMAEFIGPLGQAMDHLQQATLWLMENAAKSPDHAAASSMEYLSLMAHTAMAYMWNRMALAALNGMDSGKGNQKFYRNKLITARFYMARMLPDILSHLERLKSGADCMMALDAEDF</sequence>
<dbReference type="SUPFAM" id="SSF47203">
    <property type="entry name" value="Acyl-CoA dehydrogenase C-terminal domain-like"/>
    <property type="match status" value="1"/>
</dbReference>
<evidence type="ECO:0000256" key="9">
    <source>
        <dbReference type="ARBA" id="ARBA00069043"/>
    </source>
</evidence>
<comment type="function">
    <text evidence="7">Involved in the assimilation of dimethylsulphoniopropionate (DMSP), an important compound in the fixation of carbon in marine phytoplankton, by mediating the conversion of 3-(methylthio)propanoyl-CoA (MMPA-CoA) to 3-(methylthio)acryloyl-CoA (MTA-CoA).</text>
</comment>
<dbReference type="AlphaFoldDB" id="A0A2G4YVD1"/>
<feature type="domain" description="Acyl-CoA dehydrogenase/oxidase N-terminal" evidence="13">
    <location>
        <begin position="79"/>
        <end position="157"/>
    </location>
</feature>
<feature type="domain" description="Acyl-CoA oxidase/dehydrogenase middle" evidence="12">
    <location>
        <begin position="162"/>
        <end position="271"/>
    </location>
</feature>
<evidence type="ECO:0000259" key="11">
    <source>
        <dbReference type="Pfam" id="PF00441"/>
    </source>
</evidence>
<evidence type="ECO:0000259" key="13">
    <source>
        <dbReference type="Pfam" id="PF02771"/>
    </source>
</evidence>
<evidence type="ECO:0000256" key="1">
    <source>
        <dbReference type="ARBA" id="ARBA00001974"/>
    </source>
</evidence>
<dbReference type="PANTHER" id="PTHR42803:SF1">
    <property type="entry name" value="BROAD-SPECIFICITY LINEAR ACYL-COA DEHYDROGENASE FADE5"/>
    <property type="match status" value="1"/>
</dbReference>
<evidence type="ECO:0000256" key="7">
    <source>
        <dbReference type="ARBA" id="ARBA00058683"/>
    </source>
</evidence>
<dbReference type="InterPro" id="IPR037069">
    <property type="entry name" value="AcylCoA_DH/ox_N_sf"/>
</dbReference>
<protein>
    <recommendedName>
        <fullName evidence="9">3-methylmercaptopropionyl-CoA dehydrogenase</fullName>
        <ecNumber evidence="8">1.3.99.41</ecNumber>
    </recommendedName>
</protein>
<keyword evidence="3 10" id="KW-0285">Flavoprotein</keyword>
<dbReference type="SUPFAM" id="SSF56645">
    <property type="entry name" value="Acyl-CoA dehydrogenase NM domain-like"/>
    <property type="match status" value="1"/>
</dbReference>
<keyword evidence="16" id="KW-1185">Reference proteome</keyword>
<dbReference type="EMBL" id="PDEM01000016">
    <property type="protein sequence ID" value="PHZ85406.1"/>
    <property type="molecule type" value="Genomic_DNA"/>
</dbReference>
<evidence type="ECO:0000256" key="5">
    <source>
        <dbReference type="ARBA" id="ARBA00023002"/>
    </source>
</evidence>
<evidence type="ECO:0000256" key="4">
    <source>
        <dbReference type="ARBA" id="ARBA00022827"/>
    </source>
</evidence>
<dbReference type="InterPro" id="IPR036250">
    <property type="entry name" value="AcylCo_DH-like_C"/>
</dbReference>
<dbReference type="InParanoid" id="A0A2G4YVD1"/>
<organism evidence="15 16">
    <name type="scientific">Paremcibacter congregatus</name>
    <dbReference type="NCBI Taxonomy" id="2043170"/>
    <lineage>
        <taxon>Bacteria</taxon>
        <taxon>Pseudomonadati</taxon>
        <taxon>Pseudomonadota</taxon>
        <taxon>Alphaproteobacteria</taxon>
        <taxon>Emcibacterales</taxon>
        <taxon>Emcibacteraceae</taxon>
        <taxon>Paremcibacter</taxon>
    </lineage>
</organism>
<evidence type="ECO:0000313" key="16">
    <source>
        <dbReference type="Proteomes" id="UP000229730"/>
    </source>
</evidence>